<dbReference type="AlphaFoldDB" id="A0AAD5VC05"/>
<organism evidence="1 2">
    <name type="scientific">Meripilus lineatus</name>
    <dbReference type="NCBI Taxonomy" id="2056292"/>
    <lineage>
        <taxon>Eukaryota</taxon>
        <taxon>Fungi</taxon>
        <taxon>Dikarya</taxon>
        <taxon>Basidiomycota</taxon>
        <taxon>Agaricomycotina</taxon>
        <taxon>Agaricomycetes</taxon>
        <taxon>Polyporales</taxon>
        <taxon>Meripilaceae</taxon>
        <taxon>Meripilus</taxon>
    </lineage>
</organism>
<proteinExistence type="predicted"/>
<evidence type="ECO:0000313" key="2">
    <source>
        <dbReference type="Proteomes" id="UP001212997"/>
    </source>
</evidence>
<sequence length="103" mass="11925">MTYILGSVGELCKRWIQRPLQQQVEYYQTNLVPTIEEFKRSQLGLELDIMLDGIPLNEWHGLISQARTKLSSSDYVEENGIASNWEMARLSFITPEPSSEQYD</sequence>
<gene>
    <name evidence="1" type="ORF">NLI96_g795</name>
</gene>
<dbReference type="Proteomes" id="UP001212997">
    <property type="component" value="Unassembled WGS sequence"/>
</dbReference>
<comment type="caution">
    <text evidence="1">The sequence shown here is derived from an EMBL/GenBank/DDBJ whole genome shotgun (WGS) entry which is preliminary data.</text>
</comment>
<accession>A0AAD5VC05</accession>
<keyword evidence="2" id="KW-1185">Reference proteome</keyword>
<name>A0AAD5VC05_9APHY</name>
<dbReference type="EMBL" id="JANAWD010000014">
    <property type="protein sequence ID" value="KAJ3491289.1"/>
    <property type="molecule type" value="Genomic_DNA"/>
</dbReference>
<reference evidence="1" key="1">
    <citation type="submission" date="2022-07" db="EMBL/GenBank/DDBJ databases">
        <title>Genome Sequence of Physisporinus lineatus.</title>
        <authorList>
            <person name="Buettner E."/>
        </authorList>
    </citation>
    <scope>NUCLEOTIDE SEQUENCE</scope>
    <source>
        <strain evidence="1">VT162</strain>
    </source>
</reference>
<protein>
    <submittedName>
        <fullName evidence="1">Uncharacterized protein</fullName>
    </submittedName>
</protein>
<evidence type="ECO:0000313" key="1">
    <source>
        <dbReference type="EMBL" id="KAJ3491289.1"/>
    </source>
</evidence>